<name>A0A917S8W8_9ACTN</name>
<reference evidence="4" key="1">
    <citation type="journal article" date="2014" name="Int. J. Syst. Evol. Microbiol.">
        <title>Complete genome sequence of Corynebacterium casei LMG S-19264T (=DSM 44701T), isolated from a smear-ripened cheese.</title>
        <authorList>
            <consortium name="US DOE Joint Genome Institute (JGI-PGF)"/>
            <person name="Walter F."/>
            <person name="Albersmeier A."/>
            <person name="Kalinowski J."/>
            <person name="Ruckert C."/>
        </authorList>
    </citation>
    <scope>NUCLEOTIDE SEQUENCE</scope>
    <source>
        <strain evidence="4">CGMCC 4.7306</strain>
    </source>
</reference>
<comment type="caution">
    <text evidence="4">The sequence shown here is derived from an EMBL/GenBank/DDBJ whole genome shotgun (WGS) entry which is preliminary data.</text>
</comment>
<dbReference type="InterPro" id="IPR001375">
    <property type="entry name" value="Peptidase_S9_cat"/>
</dbReference>
<accession>A0A917S8W8</accession>
<feature type="domain" description="Peptidase S9A N-terminal" evidence="3">
    <location>
        <begin position="147"/>
        <end position="324"/>
    </location>
</feature>
<dbReference type="AlphaFoldDB" id="A0A917S8W8"/>
<dbReference type="EMBL" id="BMMZ01000005">
    <property type="protein sequence ID" value="GGL65050.1"/>
    <property type="molecule type" value="Genomic_DNA"/>
</dbReference>
<gene>
    <name evidence="4" type="ORF">GCM10011575_24270</name>
</gene>
<evidence type="ECO:0000313" key="5">
    <source>
        <dbReference type="Proteomes" id="UP000613840"/>
    </source>
</evidence>
<evidence type="ECO:0000259" key="3">
    <source>
        <dbReference type="Pfam" id="PF02897"/>
    </source>
</evidence>
<dbReference type="Proteomes" id="UP000613840">
    <property type="component" value="Unassembled WGS sequence"/>
</dbReference>
<evidence type="ECO:0000313" key="4">
    <source>
        <dbReference type="EMBL" id="GGL65050.1"/>
    </source>
</evidence>
<feature type="domain" description="Peptidase S9 prolyl oligopeptidase catalytic" evidence="2">
    <location>
        <begin position="388"/>
        <end position="593"/>
    </location>
</feature>
<dbReference type="Pfam" id="PF02897">
    <property type="entry name" value="Peptidase_S9_N"/>
    <property type="match status" value="1"/>
</dbReference>
<sequence length="600" mass="64079">MINTLLDLCNWAVFDVDSAGRILAGYDESGSLQLVELAPDGSRAQLTALPSRCSGRYVPGSSPRQVIIQHDAGGNELMQLSMITIEDGRAPYGLDEVTPLVHDSRYMHVLQDVTATSVIYSTNRRNNVDMDVIVRDVATGAETVLYDQGGYIGATTVSHDQRSVAVTALSLQPASTIVFTAGTRPGPVTDPDERAAHHGVAWSAADDALIMSSNHGREFAAITRVSLDGASWQTLLAADDHELVAEVSPDASAMVVGHLRNGIEELAVHEIDGTLRVEVVLPQDGVGSVVWAPDSSRFALLVSTPTDPGSIYSVDATTGAVTTVVDGREQLPAGVVLSTPTVHRVPTPDGEEIPCFVYRPGDDADPDLAGASVLHIHGGPEGQATRTFNVIVQALAGAGITVLVPNVRGSAGYGKRWISLDDVDKRLDSVADLAALHDWMPEIGLDPDRSSLWGGSYGGYMVLAGVTMQPELWAAGVDIVGMSSLVTFLENTSAYRRAYREREYGRLETDRDFLVKASPITYLDQLRAPLFVIHGANDPRVPLSEAEQIVAALADRGIRHELKVYADEGHGLAKRANRKDAYPAAIAFLTEILSRPAAGA</sequence>
<dbReference type="GO" id="GO:0006508">
    <property type="term" value="P:proteolysis"/>
    <property type="evidence" value="ECO:0007669"/>
    <property type="project" value="InterPro"/>
</dbReference>
<dbReference type="Pfam" id="PF00326">
    <property type="entry name" value="Peptidase_S9"/>
    <property type="match status" value="1"/>
</dbReference>
<evidence type="ECO:0000259" key="2">
    <source>
        <dbReference type="Pfam" id="PF00326"/>
    </source>
</evidence>
<proteinExistence type="predicted"/>
<organism evidence="4 5">
    <name type="scientific">Microlunatus endophyticus</name>
    <dbReference type="NCBI Taxonomy" id="1716077"/>
    <lineage>
        <taxon>Bacteria</taxon>
        <taxon>Bacillati</taxon>
        <taxon>Actinomycetota</taxon>
        <taxon>Actinomycetes</taxon>
        <taxon>Propionibacteriales</taxon>
        <taxon>Propionibacteriaceae</taxon>
        <taxon>Microlunatus</taxon>
    </lineage>
</organism>
<keyword evidence="1" id="KW-0378">Hydrolase</keyword>
<keyword evidence="5" id="KW-1185">Reference proteome</keyword>
<dbReference type="GO" id="GO:0004252">
    <property type="term" value="F:serine-type endopeptidase activity"/>
    <property type="evidence" value="ECO:0007669"/>
    <property type="project" value="InterPro"/>
</dbReference>
<dbReference type="PANTHER" id="PTHR42776">
    <property type="entry name" value="SERINE PEPTIDASE S9 FAMILY MEMBER"/>
    <property type="match status" value="1"/>
</dbReference>
<dbReference type="SUPFAM" id="SSF53474">
    <property type="entry name" value="alpha/beta-Hydrolases"/>
    <property type="match status" value="1"/>
</dbReference>
<reference evidence="4" key="2">
    <citation type="submission" date="2020-09" db="EMBL/GenBank/DDBJ databases">
        <authorList>
            <person name="Sun Q."/>
            <person name="Zhou Y."/>
        </authorList>
    </citation>
    <scope>NUCLEOTIDE SEQUENCE</scope>
    <source>
        <strain evidence="4">CGMCC 4.7306</strain>
    </source>
</reference>
<dbReference type="SUPFAM" id="SSF82171">
    <property type="entry name" value="DPP6 N-terminal domain-like"/>
    <property type="match status" value="1"/>
</dbReference>
<dbReference type="PANTHER" id="PTHR42776:SF27">
    <property type="entry name" value="DIPEPTIDYL PEPTIDASE FAMILY MEMBER 6"/>
    <property type="match status" value="1"/>
</dbReference>
<protein>
    <submittedName>
        <fullName evidence="4">Peptidase S9</fullName>
    </submittedName>
</protein>
<dbReference type="Gene3D" id="3.40.50.1820">
    <property type="entry name" value="alpha/beta hydrolase"/>
    <property type="match status" value="1"/>
</dbReference>
<dbReference type="InterPro" id="IPR029058">
    <property type="entry name" value="AB_hydrolase_fold"/>
</dbReference>
<dbReference type="InterPro" id="IPR023302">
    <property type="entry name" value="Pept_S9A_N"/>
</dbReference>
<evidence type="ECO:0000256" key="1">
    <source>
        <dbReference type="ARBA" id="ARBA00022801"/>
    </source>
</evidence>
<dbReference type="Gene3D" id="2.130.10.120">
    <property type="entry name" value="Prolyl oligopeptidase, N-terminal domain"/>
    <property type="match status" value="1"/>
</dbReference>